<accession>A0A4U7B6W3</accession>
<dbReference type="PROSITE" id="PS51212">
    <property type="entry name" value="WSC"/>
    <property type="match status" value="2"/>
</dbReference>
<organism evidence="4 5">
    <name type="scientific">Elsinoe australis</name>
    <dbReference type="NCBI Taxonomy" id="40998"/>
    <lineage>
        <taxon>Eukaryota</taxon>
        <taxon>Fungi</taxon>
        <taxon>Dikarya</taxon>
        <taxon>Ascomycota</taxon>
        <taxon>Pezizomycotina</taxon>
        <taxon>Dothideomycetes</taxon>
        <taxon>Dothideomycetidae</taxon>
        <taxon>Myriangiales</taxon>
        <taxon>Elsinoaceae</taxon>
        <taxon>Elsinoe</taxon>
    </lineage>
</organism>
<protein>
    <submittedName>
        <fullName evidence="4">WSC domain-containing protein 2</fullName>
    </submittedName>
</protein>
<dbReference type="InterPro" id="IPR029058">
    <property type="entry name" value="AB_hydrolase_fold"/>
</dbReference>
<keyword evidence="2" id="KW-0732">Signal</keyword>
<feature type="signal peptide" evidence="2">
    <location>
        <begin position="1"/>
        <end position="17"/>
    </location>
</feature>
<sequence length="874" mass="93815">MHSIFCLLLVFLSQALAQQYAGDKINNSLPLVPGSELVYFKIKDPAGRNGMLTLINYQSLQQNQSQLDPTVLQRAVVVIHGLNQDPGTYMATTLSALSQQTSDPNVNFSSVAIMAPYFANGDDKGTGYSWSTKDGSTSSALVWKGSQWSAGGNNQYPKANPTISSFEVLDQLIKYFDNQTVFPNMKHIVIAGHSLGAQAVARYTQIGNQFATKSKVTYWIGNPNNFAWMSTDRPISSKVQDCPTYDVYRDGYANFTQYPMTYATDLVAAGRSAILANFKTKSKVYARGTQDFGDTSSNCNPFTTGANRNERFFNFIKQWPPSCTSTSGPCDTVDYVDAGHDAGTMFAAPAGRARLFTDNFYGDNVIAPDFGYPRLQAGDDPLPDPKFVDPNRQYTDGNTYAGNMKYQGCWTDDYRDLRALGSLAYDNSSNTVELCTAACSSQGFNMAGLEYGSQCWCGNSISAYSANTADVGCSQKCSGNDKQKCGYSGRLSVYSSGSLVQNPKAQTSPIIKNYAYKACMNESTTGRLLDDKSFADGTNMTLDGCMDYCQGYQYFAITFASQCFCGNSFLSVANVTAESDCYMPCTGDVSDLCGGPNKLSVYSMQYKLAVPTTTTTTTTTTITTTTTTTSTTATTSTTTTTTTTTTSSPRTMSTNPPPVVVISTIRSTTSPIIPVVATTLPTRSTANSAISTARQTTASTPAANSNSARSSVITTRSITTTRSTSQPTTMTTATSSAIVWSTQCTAPCFAGSNAKCAPFQSQVLSFCKTKIKDRLTTMTLTTQVTTTKTKTDTRKTATITKVTAKATPATTTASFNTKATCAGAVTALKGYSCAQVTSLCRCQVVQTRTTSKTVTVSSTITVWPKATKTVTVKA</sequence>
<name>A0A4U7B6W3_9PEZI</name>
<dbReference type="SMART" id="SM00321">
    <property type="entry name" value="WSC"/>
    <property type="match status" value="2"/>
</dbReference>
<feature type="region of interest" description="Disordered" evidence="1">
    <location>
        <begin position="629"/>
        <end position="657"/>
    </location>
</feature>
<feature type="compositionally biased region" description="Low complexity" evidence="1">
    <location>
        <begin position="696"/>
        <end position="712"/>
    </location>
</feature>
<evidence type="ECO:0000256" key="2">
    <source>
        <dbReference type="SAM" id="SignalP"/>
    </source>
</evidence>
<reference evidence="4 5" key="1">
    <citation type="submission" date="2018-02" db="EMBL/GenBank/DDBJ databases">
        <title>Draft genome sequences of Elsinoe sp., causing black scab on jojoba.</title>
        <authorList>
            <person name="Stodart B."/>
            <person name="Jeffress S."/>
            <person name="Ash G."/>
            <person name="Arun Chinnappa K."/>
        </authorList>
    </citation>
    <scope>NUCLEOTIDE SEQUENCE [LARGE SCALE GENOMIC DNA]</scope>
    <source>
        <strain evidence="4 5">Hillstone_2</strain>
    </source>
</reference>
<dbReference type="Proteomes" id="UP000308133">
    <property type="component" value="Unassembled WGS sequence"/>
</dbReference>
<feature type="domain" description="WSC" evidence="3">
    <location>
        <begin position="513"/>
        <end position="605"/>
    </location>
</feature>
<evidence type="ECO:0000313" key="5">
    <source>
        <dbReference type="Proteomes" id="UP000308133"/>
    </source>
</evidence>
<evidence type="ECO:0000313" key="4">
    <source>
        <dbReference type="EMBL" id="TKX26749.1"/>
    </source>
</evidence>
<dbReference type="Pfam" id="PF01822">
    <property type="entry name" value="WSC"/>
    <property type="match status" value="2"/>
</dbReference>
<dbReference type="PANTHER" id="PTHR35560:SF3">
    <property type="entry name" value="PEPTIDASE S9 PROLYL OLIGOPEPTIDASE CATALYTIC DOMAIN-CONTAINING PROTEIN"/>
    <property type="match status" value="1"/>
</dbReference>
<feature type="chain" id="PRO_5020341912" evidence="2">
    <location>
        <begin position="18"/>
        <end position="874"/>
    </location>
</feature>
<gene>
    <name evidence="4" type="ORF">C1H76_0903</name>
</gene>
<evidence type="ECO:0000259" key="3">
    <source>
        <dbReference type="PROSITE" id="PS51212"/>
    </source>
</evidence>
<feature type="region of interest" description="Disordered" evidence="1">
    <location>
        <begin position="690"/>
        <end position="712"/>
    </location>
</feature>
<dbReference type="EMBL" id="PTQR01000011">
    <property type="protein sequence ID" value="TKX26749.1"/>
    <property type="molecule type" value="Genomic_DNA"/>
</dbReference>
<evidence type="ECO:0000256" key="1">
    <source>
        <dbReference type="SAM" id="MobiDB-lite"/>
    </source>
</evidence>
<dbReference type="AlphaFoldDB" id="A0A4U7B6W3"/>
<dbReference type="Gene3D" id="3.40.50.1820">
    <property type="entry name" value="alpha/beta hydrolase"/>
    <property type="match status" value="1"/>
</dbReference>
<comment type="caution">
    <text evidence="4">The sequence shown here is derived from an EMBL/GenBank/DDBJ whole genome shotgun (WGS) entry which is preliminary data.</text>
</comment>
<proteinExistence type="predicted"/>
<dbReference type="InterPro" id="IPR002889">
    <property type="entry name" value="WSC_carb-bd"/>
</dbReference>
<dbReference type="SUPFAM" id="SSF53474">
    <property type="entry name" value="alpha/beta-Hydrolases"/>
    <property type="match status" value="1"/>
</dbReference>
<dbReference type="PANTHER" id="PTHR35560">
    <property type="entry name" value="BLL0132 PROTEIN"/>
    <property type="match status" value="1"/>
</dbReference>
<feature type="domain" description="WSC" evidence="3">
    <location>
        <begin position="403"/>
        <end position="497"/>
    </location>
</feature>